<keyword evidence="1" id="KW-1133">Transmembrane helix</keyword>
<name>A0AAX6GUY5_IRIPA</name>
<keyword evidence="1" id="KW-0472">Membrane</keyword>
<protein>
    <submittedName>
        <fullName evidence="2">Uncharacterized protein</fullName>
    </submittedName>
</protein>
<evidence type="ECO:0000256" key="1">
    <source>
        <dbReference type="SAM" id="Phobius"/>
    </source>
</evidence>
<reference evidence="2" key="1">
    <citation type="journal article" date="2023" name="GigaByte">
        <title>Genome assembly of the bearded iris, Iris pallida Lam.</title>
        <authorList>
            <person name="Bruccoleri R.E."/>
            <person name="Oakeley E.J."/>
            <person name="Faust A.M.E."/>
            <person name="Altorfer M."/>
            <person name="Dessus-Babus S."/>
            <person name="Burckhardt D."/>
            <person name="Oertli M."/>
            <person name="Naumann U."/>
            <person name="Petersen F."/>
            <person name="Wong J."/>
        </authorList>
    </citation>
    <scope>NUCLEOTIDE SEQUENCE</scope>
    <source>
        <strain evidence="2">GSM-AAB239-AS_SAM_17_03QT</strain>
    </source>
</reference>
<sequence>MTRTNREMVQIFFWFLFSFRKFFDRLHSKLGQFHLSFWTHFVRSFVQVRPSTLILSFSFLLLLLFINL</sequence>
<evidence type="ECO:0000313" key="3">
    <source>
        <dbReference type="Proteomes" id="UP001140949"/>
    </source>
</evidence>
<evidence type="ECO:0000313" key="2">
    <source>
        <dbReference type="EMBL" id="KAJ6832125.1"/>
    </source>
</evidence>
<dbReference type="AlphaFoldDB" id="A0AAX6GUY5"/>
<accession>A0AAX6GUY5</accession>
<keyword evidence="3" id="KW-1185">Reference proteome</keyword>
<reference evidence="2" key="2">
    <citation type="submission" date="2023-04" db="EMBL/GenBank/DDBJ databases">
        <authorList>
            <person name="Bruccoleri R.E."/>
            <person name="Oakeley E.J."/>
            <person name="Faust A.-M."/>
            <person name="Dessus-Babus S."/>
            <person name="Altorfer M."/>
            <person name="Burckhardt D."/>
            <person name="Oertli M."/>
            <person name="Naumann U."/>
            <person name="Petersen F."/>
            <person name="Wong J."/>
        </authorList>
    </citation>
    <scope>NUCLEOTIDE SEQUENCE</scope>
    <source>
        <strain evidence="2">GSM-AAB239-AS_SAM_17_03QT</strain>
        <tissue evidence="2">Leaf</tissue>
    </source>
</reference>
<feature type="transmembrane region" description="Helical" evidence="1">
    <location>
        <begin position="44"/>
        <end position="66"/>
    </location>
</feature>
<dbReference type="Proteomes" id="UP001140949">
    <property type="component" value="Unassembled WGS sequence"/>
</dbReference>
<gene>
    <name evidence="2" type="ORF">M6B38_345680</name>
</gene>
<comment type="caution">
    <text evidence="2">The sequence shown here is derived from an EMBL/GenBank/DDBJ whole genome shotgun (WGS) entry which is preliminary data.</text>
</comment>
<dbReference type="EMBL" id="JANAVB010016197">
    <property type="protein sequence ID" value="KAJ6832125.1"/>
    <property type="molecule type" value="Genomic_DNA"/>
</dbReference>
<proteinExistence type="predicted"/>
<keyword evidence="1" id="KW-0812">Transmembrane</keyword>
<organism evidence="2 3">
    <name type="scientific">Iris pallida</name>
    <name type="common">Sweet iris</name>
    <dbReference type="NCBI Taxonomy" id="29817"/>
    <lineage>
        <taxon>Eukaryota</taxon>
        <taxon>Viridiplantae</taxon>
        <taxon>Streptophyta</taxon>
        <taxon>Embryophyta</taxon>
        <taxon>Tracheophyta</taxon>
        <taxon>Spermatophyta</taxon>
        <taxon>Magnoliopsida</taxon>
        <taxon>Liliopsida</taxon>
        <taxon>Asparagales</taxon>
        <taxon>Iridaceae</taxon>
        <taxon>Iridoideae</taxon>
        <taxon>Irideae</taxon>
        <taxon>Iris</taxon>
    </lineage>
</organism>